<organism evidence="2 3">
    <name type="scientific">Amycolatopsis rubida</name>
    <dbReference type="NCBI Taxonomy" id="112413"/>
    <lineage>
        <taxon>Bacteria</taxon>
        <taxon>Bacillati</taxon>
        <taxon>Actinomycetota</taxon>
        <taxon>Actinomycetes</taxon>
        <taxon>Pseudonocardiales</taxon>
        <taxon>Pseudonocardiaceae</taxon>
        <taxon>Amycolatopsis</taxon>
    </lineage>
</organism>
<proteinExistence type="predicted"/>
<gene>
    <name evidence="2" type="ORF">SAMN05421854_107269</name>
</gene>
<sequence>MALGTALPDRRRIAALVAVLVFLGLSLGARPARAESWAGVRPVSPEQVAAAVEAAHSARALALVRSNLRKPGRPEPGPVAVAGQGVPAYVLSKDFVLGKAGAAAGGLGYVAVVATTSDGSPTTVKVVPDGPGWRAMGALSGDDERRLSAGLGAGEVLLYEPQINGWYALSDGGVRLLQSSLPQNPVGRFVPLDRYQQQVHGRYADKLPGSDYQRRGGIGFAGDGPRAQAPDETGSVLWWWLGGAAVAAAAAAGLAVRRRRVRSAE</sequence>
<dbReference type="Proteomes" id="UP000199137">
    <property type="component" value="Unassembled WGS sequence"/>
</dbReference>
<keyword evidence="1" id="KW-1133">Transmembrane helix</keyword>
<protein>
    <submittedName>
        <fullName evidence="2">Uncharacterized protein</fullName>
    </submittedName>
</protein>
<accession>A0A1I5TWA0</accession>
<name>A0A1I5TWA0_9PSEU</name>
<evidence type="ECO:0000256" key="1">
    <source>
        <dbReference type="SAM" id="Phobius"/>
    </source>
</evidence>
<dbReference type="OrthoDB" id="3470164at2"/>
<keyword evidence="1" id="KW-0472">Membrane</keyword>
<dbReference type="RefSeq" id="WP_093574982.1">
    <property type="nucleotide sequence ID" value="NZ_FOWC01000007.1"/>
</dbReference>
<dbReference type="EMBL" id="FOWC01000007">
    <property type="protein sequence ID" value="SFP87324.1"/>
    <property type="molecule type" value="Genomic_DNA"/>
</dbReference>
<evidence type="ECO:0000313" key="2">
    <source>
        <dbReference type="EMBL" id="SFP87324.1"/>
    </source>
</evidence>
<reference evidence="2 3" key="1">
    <citation type="submission" date="2016-10" db="EMBL/GenBank/DDBJ databases">
        <authorList>
            <person name="de Groot N.N."/>
        </authorList>
    </citation>
    <scope>NUCLEOTIDE SEQUENCE [LARGE SCALE GENOMIC DNA]</scope>
    <source>
        <strain evidence="2 3">DSM 44637</strain>
    </source>
</reference>
<evidence type="ECO:0000313" key="3">
    <source>
        <dbReference type="Proteomes" id="UP000199137"/>
    </source>
</evidence>
<dbReference type="AlphaFoldDB" id="A0A1I5TWA0"/>
<keyword evidence="1" id="KW-0812">Transmembrane</keyword>
<feature type="transmembrane region" description="Helical" evidence="1">
    <location>
        <begin position="237"/>
        <end position="256"/>
    </location>
</feature>